<reference evidence="1 2" key="1">
    <citation type="submission" date="2018-05" db="EMBL/GenBank/DDBJ databases">
        <title>Algibacter marinivivus sp. nov., isolated from sample around a algae.</title>
        <authorList>
            <person name="Zhong X."/>
        </authorList>
    </citation>
    <scope>NUCLEOTIDE SEQUENCE [LARGE SCALE GENOMIC DNA]</scope>
    <source>
        <strain evidence="1 2">ZY111</strain>
    </source>
</reference>
<reference evidence="2" key="3">
    <citation type="submission" date="2018-05" db="EMBL/GenBank/DDBJ databases">
        <authorList>
            <person name="Lu D."/>
        </authorList>
    </citation>
    <scope>NUCLEOTIDE SEQUENCE [LARGE SCALE GENOMIC DNA]</scope>
    <source>
        <strain evidence="2">ZY111</strain>
    </source>
</reference>
<gene>
    <name evidence="1" type="ORF">DIS18_09645</name>
</gene>
<accession>A0A2U2X3Z5</accession>
<dbReference type="PROSITE" id="PS51257">
    <property type="entry name" value="PROKAR_LIPOPROTEIN"/>
    <property type="match status" value="1"/>
</dbReference>
<evidence type="ECO:0000313" key="1">
    <source>
        <dbReference type="EMBL" id="PWH82505.1"/>
    </source>
</evidence>
<dbReference type="EMBL" id="QFRI01000002">
    <property type="protein sequence ID" value="PWH82505.1"/>
    <property type="molecule type" value="Genomic_DNA"/>
</dbReference>
<evidence type="ECO:0008006" key="3">
    <source>
        <dbReference type="Google" id="ProtNLM"/>
    </source>
</evidence>
<dbReference type="OrthoDB" id="1191413at2"/>
<proteinExistence type="predicted"/>
<keyword evidence="2" id="KW-1185">Reference proteome</keyword>
<dbReference type="AlphaFoldDB" id="A0A2U2X3Z5"/>
<reference evidence="2" key="2">
    <citation type="submission" date="2018-05" db="EMBL/GenBank/DDBJ databases">
        <title>Algibacter marinivivus sp. nov., isolated from sample around a algae.</title>
        <authorList>
            <person name="Lu D."/>
        </authorList>
    </citation>
    <scope>NUCLEOTIDE SEQUENCE [LARGE SCALE GENOMIC DNA]</scope>
    <source>
        <strain evidence="2">ZY111</strain>
    </source>
</reference>
<dbReference type="Proteomes" id="UP000245375">
    <property type="component" value="Unassembled WGS sequence"/>
</dbReference>
<comment type="caution">
    <text evidence="1">The sequence shown here is derived from an EMBL/GenBank/DDBJ whole genome shotgun (WGS) entry which is preliminary data.</text>
</comment>
<organism evidence="1 2">
    <name type="scientific">Algibacter marinivivus</name>
    <dbReference type="NCBI Taxonomy" id="2100723"/>
    <lineage>
        <taxon>Bacteria</taxon>
        <taxon>Pseudomonadati</taxon>
        <taxon>Bacteroidota</taxon>
        <taxon>Flavobacteriia</taxon>
        <taxon>Flavobacteriales</taxon>
        <taxon>Flavobacteriaceae</taxon>
        <taxon>Algibacter</taxon>
    </lineage>
</organism>
<protein>
    <recommendedName>
        <fullName evidence="3">Lipoprotein</fullName>
    </recommendedName>
</protein>
<dbReference type="RefSeq" id="WP_109352872.1">
    <property type="nucleotide sequence ID" value="NZ_QFRI01000002.1"/>
</dbReference>
<name>A0A2U2X3Z5_9FLAO</name>
<sequence>MFLKSNLHKSTILLIIFIILSCSTSKKVAKEIKCPEIYENNFTQIRFEKLTSISENDTTKINEMRFKCVHSAFYTHKVMYDKFGKWDKEIYLKKNTHPILMWEEVNLFSNGKKYRVISNGIEEWKHIYASVMIFDKNDNDLLSDTSEEKEILIKYFGDLIKNNDIEKRDFYEVYWTTVNPKHWERIKHQRN</sequence>
<evidence type="ECO:0000313" key="2">
    <source>
        <dbReference type="Proteomes" id="UP000245375"/>
    </source>
</evidence>